<name>A0ABQ3CNW9_9ACTN</name>
<dbReference type="EMBL" id="BMVN01000014">
    <property type="protein sequence ID" value="GHA34104.1"/>
    <property type="molecule type" value="Genomic_DNA"/>
</dbReference>
<protein>
    <submittedName>
        <fullName evidence="2">Uncharacterized protein</fullName>
    </submittedName>
</protein>
<evidence type="ECO:0000313" key="3">
    <source>
        <dbReference type="Proteomes" id="UP000653644"/>
    </source>
</evidence>
<sequence length="150" mass="16069">MGVWSAYATRCGCGAPMRAAYAQSRLSRQVVPRFPSRGRSTTTRAGKGGAAAHVETDRSDWQDTCDKGFLKPHLLPWPKLTEIASRRGRTRDRRRVERAGGRAVTGTGGERRCRARSRAFGAAWTVGVGAGRWAVSGAPGTGAAPYAPKV</sequence>
<proteinExistence type="predicted"/>
<organism evidence="2 3">
    <name type="scientific">Streptomyces canarius</name>
    <dbReference type="NCBI Taxonomy" id="285453"/>
    <lineage>
        <taxon>Bacteria</taxon>
        <taxon>Bacillati</taxon>
        <taxon>Actinomycetota</taxon>
        <taxon>Actinomycetes</taxon>
        <taxon>Kitasatosporales</taxon>
        <taxon>Streptomycetaceae</taxon>
        <taxon>Streptomyces</taxon>
    </lineage>
</organism>
<feature type="region of interest" description="Disordered" evidence="1">
    <location>
        <begin position="31"/>
        <end position="62"/>
    </location>
</feature>
<evidence type="ECO:0000313" key="2">
    <source>
        <dbReference type="EMBL" id="GHA34104.1"/>
    </source>
</evidence>
<feature type="region of interest" description="Disordered" evidence="1">
    <location>
        <begin position="85"/>
        <end position="110"/>
    </location>
</feature>
<gene>
    <name evidence="2" type="ORF">GCM10010345_43340</name>
</gene>
<keyword evidence="3" id="KW-1185">Reference proteome</keyword>
<accession>A0ABQ3CNW9</accession>
<dbReference type="Proteomes" id="UP000653644">
    <property type="component" value="Unassembled WGS sequence"/>
</dbReference>
<evidence type="ECO:0000256" key="1">
    <source>
        <dbReference type="SAM" id="MobiDB-lite"/>
    </source>
</evidence>
<comment type="caution">
    <text evidence="2">The sequence shown here is derived from an EMBL/GenBank/DDBJ whole genome shotgun (WGS) entry which is preliminary data.</text>
</comment>
<reference evidence="3" key="1">
    <citation type="journal article" date="2019" name="Int. J. Syst. Evol. Microbiol.">
        <title>The Global Catalogue of Microorganisms (GCM) 10K type strain sequencing project: providing services to taxonomists for standard genome sequencing and annotation.</title>
        <authorList>
            <consortium name="The Broad Institute Genomics Platform"/>
            <consortium name="The Broad Institute Genome Sequencing Center for Infectious Disease"/>
            <person name="Wu L."/>
            <person name="Ma J."/>
        </authorList>
    </citation>
    <scope>NUCLEOTIDE SEQUENCE [LARGE SCALE GENOMIC DNA]</scope>
    <source>
        <strain evidence="3">JCM 4733</strain>
    </source>
</reference>